<organism evidence="1 2">
    <name type="scientific">Phocoena sinus</name>
    <name type="common">Vaquita</name>
    <dbReference type="NCBI Taxonomy" id="42100"/>
    <lineage>
        <taxon>Eukaryota</taxon>
        <taxon>Metazoa</taxon>
        <taxon>Chordata</taxon>
        <taxon>Craniata</taxon>
        <taxon>Vertebrata</taxon>
        <taxon>Euteleostomi</taxon>
        <taxon>Mammalia</taxon>
        <taxon>Eutheria</taxon>
        <taxon>Laurasiatheria</taxon>
        <taxon>Artiodactyla</taxon>
        <taxon>Whippomorpha</taxon>
        <taxon>Cetacea</taxon>
        <taxon>Odontoceti</taxon>
        <taxon>Phocoenidae</taxon>
        <taxon>Phocoena</taxon>
    </lineage>
</organism>
<evidence type="ECO:0000313" key="2">
    <source>
        <dbReference type="Proteomes" id="UP000694554"/>
    </source>
</evidence>
<reference evidence="1" key="1">
    <citation type="submission" date="2019-08" db="EMBL/GenBank/DDBJ databases">
        <title>Phocoena sinus (Vaquita) genome, mPhoSin1, primary haplotype.</title>
        <authorList>
            <person name="Morin P."/>
            <person name="Mountcastle J."/>
            <person name="Fungtammasan C."/>
            <person name="Rhie A."/>
            <person name="Rojas-Bracho L."/>
            <person name="Smith C.R."/>
            <person name="Taylor B.L."/>
            <person name="Gulland F.M.D."/>
            <person name="Musser W."/>
            <person name="Houck M."/>
            <person name="Haase B."/>
            <person name="Paez S."/>
            <person name="Howe K."/>
            <person name="Torrance J."/>
            <person name="Formenti G."/>
            <person name="Phillippy A."/>
            <person name="Ryder O."/>
            <person name="Jarvis E.D."/>
            <person name="Fedrigo O."/>
        </authorList>
    </citation>
    <scope>NUCLEOTIDE SEQUENCE [LARGE SCALE GENOMIC DNA]</scope>
</reference>
<sequence length="195" mass="21280">MQLVGRDSVVALDETLGSAGVASPVGLDDAGSVEQMAVAPTDAPHADPGLQPDCHPLLPCKVLQSCPLPVLMQLHQLMPPPALNDPHSESHVQQCAAHQGAPPPGLDLYYFWITDGRPVLGSWDLTRKKTRHLEDIPHPLQPQGVPGRDPDALSTITPSSEPQEHWTRHWLEPEDQVGRCPFFAAVWLMDMDTSH</sequence>
<protein>
    <submittedName>
        <fullName evidence="1">Uncharacterized protein</fullName>
    </submittedName>
</protein>
<reference evidence="1" key="2">
    <citation type="submission" date="2025-08" db="UniProtKB">
        <authorList>
            <consortium name="Ensembl"/>
        </authorList>
    </citation>
    <scope>IDENTIFICATION</scope>
</reference>
<accession>A0A8C9BG27</accession>
<reference evidence="1" key="3">
    <citation type="submission" date="2025-09" db="UniProtKB">
        <authorList>
            <consortium name="Ensembl"/>
        </authorList>
    </citation>
    <scope>IDENTIFICATION</scope>
</reference>
<dbReference type="AlphaFoldDB" id="A0A8C9BG27"/>
<evidence type="ECO:0000313" key="1">
    <source>
        <dbReference type="Ensembl" id="ENSPSNP00000010119.1"/>
    </source>
</evidence>
<keyword evidence="2" id="KW-1185">Reference proteome</keyword>
<proteinExistence type="predicted"/>
<dbReference type="Ensembl" id="ENSPSNT00000011448.1">
    <property type="protein sequence ID" value="ENSPSNP00000010119.1"/>
    <property type="gene ID" value="ENSPSNG00000007492.1"/>
</dbReference>
<name>A0A8C9BG27_PHOSS</name>
<dbReference type="Proteomes" id="UP000694554">
    <property type="component" value="Chromosome 11"/>
</dbReference>